<evidence type="ECO:0000313" key="1">
    <source>
        <dbReference type="EMBL" id="PUA78943.1"/>
    </source>
</evidence>
<reference evidence="1 2" key="1">
    <citation type="submission" date="2018-03" db="EMBL/GenBank/DDBJ databases">
        <authorList>
            <person name="Keele B.F."/>
        </authorList>
    </citation>
    <scope>NUCLEOTIDE SEQUENCE [LARGE SCALE GENOMIC DNA]</scope>
    <source>
        <strain evidence="1 2">IB-3</strain>
    </source>
</reference>
<evidence type="ECO:0000313" key="2">
    <source>
        <dbReference type="Proteomes" id="UP000244867"/>
    </source>
</evidence>
<gene>
    <name evidence="1" type="ORF">C7S10_21820</name>
</gene>
<dbReference type="RefSeq" id="WP_108347044.1">
    <property type="nucleotide sequence ID" value="NZ_PYXZ01000015.1"/>
</dbReference>
<dbReference type="AlphaFoldDB" id="A0A2R7YRM3"/>
<dbReference type="EMBL" id="PYXZ01000015">
    <property type="protein sequence ID" value="PUA78943.1"/>
    <property type="molecule type" value="Genomic_DNA"/>
</dbReference>
<sequence length="82" mass="9019">MSDRSIPPHTDIPFTSWLRELAHEYKPAEDLVVDMDADTAIAGQDLTADELYDHMVSQGAQPIALDVVSYAAREGGYLLTRG</sequence>
<protein>
    <submittedName>
        <fullName evidence="1">Uncharacterized protein</fullName>
    </submittedName>
</protein>
<accession>A0A2R7YRM3</accession>
<organism evidence="1 2">
    <name type="scientific">Nocardioides currus</name>
    <dbReference type="NCBI Taxonomy" id="2133958"/>
    <lineage>
        <taxon>Bacteria</taxon>
        <taxon>Bacillati</taxon>
        <taxon>Actinomycetota</taxon>
        <taxon>Actinomycetes</taxon>
        <taxon>Propionibacteriales</taxon>
        <taxon>Nocardioidaceae</taxon>
        <taxon>Nocardioides</taxon>
    </lineage>
</organism>
<keyword evidence="2" id="KW-1185">Reference proteome</keyword>
<comment type="caution">
    <text evidence="1">The sequence shown here is derived from an EMBL/GenBank/DDBJ whole genome shotgun (WGS) entry which is preliminary data.</text>
</comment>
<dbReference type="Proteomes" id="UP000244867">
    <property type="component" value="Unassembled WGS sequence"/>
</dbReference>
<name>A0A2R7YRM3_9ACTN</name>
<dbReference type="OrthoDB" id="3869077at2"/>
<proteinExistence type="predicted"/>